<protein>
    <recommendedName>
        <fullName evidence="1">Heterokaryon incompatibility domain-containing protein</fullName>
    </recommendedName>
</protein>
<accession>A0AAD5RSI3</accession>
<dbReference type="InterPro" id="IPR010730">
    <property type="entry name" value="HET"/>
</dbReference>
<reference evidence="2" key="1">
    <citation type="submission" date="2022-07" db="EMBL/GenBank/DDBJ databases">
        <title>Draft genome sequence of Zalerion maritima ATCC 34329, a (micro)plastics degrading marine fungus.</title>
        <authorList>
            <person name="Paco A."/>
            <person name="Goncalves M.F.M."/>
            <person name="Rocha-Santos T.A.P."/>
            <person name="Alves A."/>
        </authorList>
    </citation>
    <scope>NUCLEOTIDE SEQUENCE</scope>
    <source>
        <strain evidence="2">ATCC 34329</strain>
    </source>
</reference>
<comment type="caution">
    <text evidence="2">The sequence shown here is derived from an EMBL/GenBank/DDBJ whole genome shotgun (WGS) entry which is preliminary data.</text>
</comment>
<dbReference type="Proteomes" id="UP001201980">
    <property type="component" value="Unassembled WGS sequence"/>
</dbReference>
<organism evidence="2 3">
    <name type="scientific">Zalerion maritima</name>
    <dbReference type="NCBI Taxonomy" id="339359"/>
    <lineage>
        <taxon>Eukaryota</taxon>
        <taxon>Fungi</taxon>
        <taxon>Dikarya</taxon>
        <taxon>Ascomycota</taxon>
        <taxon>Pezizomycotina</taxon>
        <taxon>Sordariomycetes</taxon>
        <taxon>Lulworthiomycetidae</taxon>
        <taxon>Lulworthiales</taxon>
        <taxon>Lulworthiaceae</taxon>
        <taxon>Zalerion</taxon>
    </lineage>
</organism>
<dbReference type="EMBL" id="JAKWBI020000088">
    <property type="protein sequence ID" value="KAJ2903206.1"/>
    <property type="molecule type" value="Genomic_DNA"/>
</dbReference>
<evidence type="ECO:0000313" key="3">
    <source>
        <dbReference type="Proteomes" id="UP001201980"/>
    </source>
</evidence>
<dbReference type="AlphaFoldDB" id="A0AAD5RSI3"/>
<gene>
    <name evidence="2" type="ORF">MKZ38_010242</name>
</gene>
<proteinExistence type="predicted"/>
<dbReference type="PANTHER" id="PTHR33112:SF16">
    <property type="entry name" value="HETEROKARYON INCOMPATIBILITY DOMAIN-CONTAINING PROTEIN"/>
    <property type="match status" value="1"/>
</dbReference>
<dbReference type="PANTHER" id="PTHR33112">
    <property type="entry name" value="DOMAIN PROTEIN, PUTATIVE-RELATED"/>
    <property type="match status" value="1"/>
</dbReference>
<name>A0AAD5RSI3_9PEZI</name>
<dbReference type="Pfam" id="PF06985">
    <property type="entry name" value="HET"/>
    <property type="match status" value="1"/>
</dbReference>
<keyword evidence="3" id="KW-1185">Reference proteome</keyword>
<sequence>MSANDTNSNLSLWGFGEPHSCRVCEDIAIPWAPDTMSSRRVKQLTMKEVLEGAKAKCAFCLFLAGTSADGTVELQDGVDEDQEFFYDIQTTLDNAADVQWVHYRTMIKMGGSSITSKAQGWLSLVAEEDDPAATKVSARPFVQDPSGEETLTFLKERLQNCLENHEECCERPEGLRPPPRLLEIPDDLENQPIQLKVIDEGDAEEDISYVALSYRWGGEQPMKTTSENLEERVESGLPLSSLPRTFQDAITLTSNLGLKYLWIDSMCMVSDNIPDIEKHYANISHIYQGATMVLSASRAANVSDGFLKPRTAPTWHKSVFRFPFHALDGTIGSVLAIGNLERTSGVLATPEEPVASRAWCLQEYLLSQRFLSVGQRTTMFKCLEEEHFDGAEGLCYSHTGLGPDTLEPSNILYGEVPSISDMEEWFKYVVAPYSGRDHTVNLDKLVAIGGVAEDFSRRPGLDGVPYAAGLWLHAPTFPLQMLWWPKEEENGSAQLYASTQYRAPSWSWASIDGPVQFSPITEDLMELVSPSFKLKGTSGSPVVPEWKFGPLRSGRLHIEGKVMTVKVTPDGKHLVHPNFPHAANVGRIRPDTLGLQTDWELECLELIGYKEWTVDVPGEGEQLRYQPPQGVILLRLRNISDDFYCRFGTYVLVKRSDEDDVAKRWFESAEVRSLIIG</sequence>
<feature type="domain" description="Heterokaryon incompatibility" evidence="1">
    <location>
        <begin position="209"/>
        <end position="363"/>
    </location>
</feature>
<evidence type="ECO:0000259" key="1">
    <source>
        <dbReference type="Pfam" id="PF06985"/>
    </source>
</evidence>
<evidence type="ECO:0000313" key="2">
    <source>
        <dbReference type="EMBL" id="KAJ2903206.1"/>
    </source>
</evidence>